<dbReference type="GO" id="GO:0005762">
    <property type="term" value="C:mitochondrial large ribosomal subunit"/>
    <property type="evidence" value="ECO:0007669"/>
    <property type="project" value="TreeGrafter"/>
</dbReference>
<organism evidence="10 11">
    <name type="scientific">Drosophila kikkawai</name>
    <name type="common">Fruit fly</name>
    <dbReference type="NCBI Taxonomy" id="30033"/>
    <lineage>
        <taxon>Eukaryota</taxon>
        <taxon>Metazoa</taxon>
        <taxon>Ecdysozoa</taxon>
        <taxon>Arthropoda</taxon>
        <taxon>Hexapoda</taxon>
        <taxon>Insecta</taxon>
        <taxon>Pterygota</taxon>
        <taxon>Neoptera</taxon>
        <taxon>Endopterygota</taxon>
        <taxon>Diptera</taxon>
        <taxon>Brachycera</taxon>
        <taxon>Muscomorpha</taxon>
        <taxon>Ephydroidea</taxon>
        <taxon>Drosophilidae</taxon>
        <taxon>Drosophila</taxon>
        <taxon>Sophophora</taxon>
    </lineage>
</organism>
<dbReference type="InterPro" id="IPR008991">
    <property type="entry name" value="Translation_prot_SH3-like_sf"/>
</dbReference>
<reference evidence="11" key="1">
    <citation type="submission" date="2025-08" db="UniProtKB">
        <authorList>
            <consortium name="RefSeq"/>
        </authorList>
    </citation>
    <scope>IDENTIFICATION</scope>
    <source>
        <strain evidence="11">14028-0561.14</strain>
        <tissue evidence="11">Whole fly</tissue>
    </source>
</reference>
<dbReference type="PANTHER" id="PTHR15680">
    <property type="entry name" value="RIBOSOMAL PROTEIN L19"/>
    <property type="match status" value="1"/>
</dbReference>
<protein>
    <recommendedName>
        <fullName evidence="7">Large ribosomal subunit protein bL19m</fullName>
    </recommendedName>
    <alternativeName>
        <fullName evidence="8">39S ribosomal protein L19, mitochondrial</fullName>
    </alternativeName>
</protein>
<evidence type="ECO:0000256" key="6">
    <source>
        <dbReference type="ARBA" id="ARBA00023274"/>
    </source>
</evidence>
<evidence type="ECO:0000256" key="3">
    <source>
        <dbReference type="ARBA" id="ARBA00022946"/>
    </source>
</evidence>
<comment type="similarity">
    <text evidence="2">Belongs to the bacterial ribosomal protein bL19 family.</text>
</comment>
<dbReference type="RefSeq" id="XP_017037571.1">
    <property type="nucleotide sequence ID" value="XM_017182082.3"/>
</dbReference>
<keyword evidence="10" id="KW-1185">Reference proteome</keyword>
<evidence type="ECO:0000313" key="10">
    <source>
        <dbReference type="Proteomes" id="UP001652661"/>
    </source>
</evidence>
<dbReference type="OMA" id="IHEIQVV"/>
<keyword evidence="6" id="KW-0687">Ribonucleoprotein</keyword>
<proteinExistence type="inferred from homology"/>
<evidence type="ECO:0000256" key="9">
    <source>
        <dbReference type="SAM" id="MobiDB-lite"/>
    </source>
</evidence>
<evidence type="ECO:0000256" key="1">
    <source>
        <dbReference type="ARBA" id="ARBA00004173"/>
    </source>
</evidence>
<dbReference type="Proteomes" id="UP001652661">
    <property type="component" value="Chromosome 3R"/>
</dbReference>
<feature type="region of interest" description="Disordered" evidence="9">
    <location>
        <begin position="31"/>
        <end position="60"/>
    </location>
</feature>
<evidence type="ECO:0000256" key="8">
    <source>
        <dbReference type="ARBA" id="ARBA00035359"/>
    </source>
</evidence>
<evidence type="ECO:0000256" key="5">
    <source>
        <dbReference type="ARBA" id="ARBA00023128"/>
    </source>
</evidence>
<sequence length="313" mass="36629">MNLTARVVVNRLAQQCAYKRIVTFSTKPAEHAVPAQDEPKNVEVPPAAPTQTPAVPPTTPRKPIIPANYRFVYPEFLPDPKVEWRNSIREKLERLDMLERRKQIDLPEFYVGSVLAVTSSDPHAAGKTSRFVGICINRDRCGLRARFVLRNVIDHQGMEVVYELYDPTIQKVEVLRLEKRLDDSLFYLRDALPEYSTFDENMEAEPLEEGAPVPVNDIKVVLRPRPWLERWERQNLRGVANIDQYLKDKHRLSSARVQKPWEKYDMMKHYRSTIAEEEQTEIFAEVHTELHTLELQRKRNKRKRTFLKPKHLA</sequence>
<dbReference type="SUPFAM" id="SSF50104">
    <property type="entry name" value="Translation proteins SH3-like domain"/>
    <property type="match status" value="1"/>
</dbReference>
<gene>
    <name evidence="11" type="primary">mRpL19</name>
</gene>
<dbReference type="InterPro" id="IPR001857">
    <property type="entry name" value="Ribosomal_bL19"/>
</dbReference>
<dbReference type="AlphaFoldDB" id="A0A6P4JPM9"/>
<dbReference type="GO" id="GO:0006412">
    <property type="term" value="P:translation"/>
    <property type="evidence" value="ECO:0007669"/>
    <property type="project" value="InterPro"/>
</dbReference>
<evidence type="ECO:0000256" key="2">
    <source>
        <dbReference type="ARBA" id="ARBA00005781"/>
    </source>
</evidence>
<dbReference type="InterPro" id="IPR038657">
    <property type="entry name" value="Ribosomal_bL19_sf"/>
</dbReference>
<dbReference type="PANTHER" id="PTHR15680:SF9">
    <property type="entry name" value="LARGE RIBOSOMAL SUBUNIT PROTEIN BL19M"/>
    <property type="match status" value="1"/>
</dbReference>
<accession>A0A6P4JPM9</accession>
<dbReference type="GO" id="GO:0003735">
    <property type="term" value="F:structural constituent of ribosome"/>
    <property type="evidence" value="ECO:0007669"/>
    <property type="project" value="InterPro"/>
</dbReference>
<comment type="subcellular location">
    <subcellularLocation>
        <location evidence="1">Mitochondrion</location>
    </subcellularLocation>
</comment>
<dbReference type="FunFam" id="2.30.30.790:FF:000002">
    <property type="entry name" value="39S ribosomal protein L19, mitochondrial"/>
    <property type="match status" value="1"/>
</dbReference>
<dbReference type="OrthoDB" id="432645at2759"/>
<evidence type="ECO:0000256" key="7">
    <source>
        <dbReference type="ARBA" id="ARBA00035288"/>
    </source>
</evidence>
<name>A0A6P4JPM9_DROKI</name>
<evidence type="ECO:0000256" key="4">
    <source>
        <dbReference type="ARBA" id="ARBA00022980"/>
    </source>
</evidence>
<dbReference type="Pfam" id="PF01245">
    <property type="entry name" value="Ribosomal_L19"/>
    <property type="match status" value="1"/>
</dbReference>
<keyword evidence="3" id="KW-0809">Transit peptide</keyword>
<evidence type="ECO:0000313" key="11">
    <source>
        <dbReference type="RefSeq" id="XP_017037571.1"/>
    </source>
</evidence>
<dbReference type="Gene3D" id="2.30.30.790">
    <property type="match status" value="1"/>
</dbReference>
<keyword evidence="5" id="KW-0496">Mitochondrion</keyword>
<keyword evidence="4" id="KW-0689">Ribosomal protein</keyword>